<dbReference type="InterPro" id="IPR010626">
    <property type="entry name" value="DUF1217"/>
</dbReference>
<organism evidence="1 2">
    <name type="scientific">Pseudogemmobacter faecipullorum</name>
    <dbReference type="NCBI Taxonomy" id="2755041"/>
    <lineage>
        <taxon>Bacteria</taxon>
        <taxon>Pseudomonadati</taxon>
        <taxon>Pseudomonadota</taxon>
        <taxon>Alphaproteobacteria</taxon>
        <taxon>Rhodobacterales</taxon>
        <taxon>Paracoccaceae</taxon>
        <taxon>Pseudogemmobacter</taxon>
    </lineage>
</organism>
<dbReference type="InterPro" id="IPR023157">
    <property type="entry name" value="AGR-C-984p-like_sf"/>
</dbReference>
<dbReference type="Gene3D" id="1.10.3700.10">
    <property type="entry name" value="AGR C 984p-like"/>
    <property type="match status" value="1"/>
</dbReference>
<proteinExistence type="predicted"/>
<dbReference type="RefSeq" id="WP_226936087.1">
    <property type="nucleotide sequence ID" value="NZ_JACDXX010000011.1"/>
</dbReference>
<dbReference type="Proteomes" id="UP001198571">
    <property type="component" value="Unassembled WGS sequence"/>
</dbReference>
<evidence type="ECO:0000313" key="1">
    <source>
        <dbReference type="EMBL" id="MCB5410840.1"/>
    </source>
</evidence>
<comment type="caution">
    <text evidence="1">The sequence shown here is derived from an EMBL/GenBank/DDBJ whole genome shotgun (WGS) entry which is preliminary data.</text>
</comment>
<keyword evidence="2" id="KW-1185">Reference proteome</keyword>
<protein>
    <submittedName>
        <fullName evidence="1">DUF1217 domain-containing protein</fullName>
    </submittedName>
</protein>
<name>A0ABS8CPT3_9RHOB</name>
<dbReference type="EMBL" id="JACDXX010000011">
    <property type="protein sequence ID" value="MCB5410840.1"/>
    <property type="molecule type" value="Genomic_DNA"/>
</dbReference>
<accession>A0ABS8CPT3</accession>
<dbReference type="Pfam" id="PF06748">
    <property type="entry name" value="DUF1217"/>
    <property type="match status" value="1"/>
</dbReference>
<evidence type="ECO:0000313" key="2">
    <source>
        <dbReference type="Proteomes" id="UP001198571"/>
    </source>
</evidence>
<sequence>MIATSGLSGAFALKLIHRSRDSFEAAIQRDPVNSREITAFRERVGQITTAEQLVNDFEVYSFVMKAYDLESHIFGKAMMKKVLSSTSGEKGALIDKMTDSRFKDLYHALGFTEGGTANKNTSDPEWVETMVGRYVEQKLINSQLEMNSTAGTVLHAEARAPKLSNWYTVLADPKLQDFFYTALNLSDALKSSDIDMQASMLKKKFDITTLNEPGVLDGLISRYTAIADARTAQQSLSSNPILQLFSPNRSSSGQRAIIGISLDGLATLRQRRY</sequence>
<reference evidence="1 2" key="1">
    <citation type="submission" date="2020-07" db="EMBL/GenBank/DDBJ databases">
        <title>Pseudogemmobacter sp. nov., isolated from poultry manure in Taiwan.</title>
        <authorList>
            <person name="Lin S.-Y."/>
            <person name="Tang Y.-S."/>
            <person name="Young C.-C."/>
        </authorList>
    </citation>
    <scope>NUCLEOTIDE SEQUENCE [LARGE SCALE GENOMIC DNA]</scope>
    <source>
        <strain evidence="1 2">CC-YST710</strain>
    </source>
</reference>
<gene>
    <name evidence="1" type="ORF">H0485_12625</name>
</gene>
<dbReference type="SUPFAM" id="SSF158837">
    <property type="entry name" value="AGR C 984p-like"/>
    <property type="match status" value="1"/>
</dbReference>